<keyword evidence="4" id="KW-1185">Reference proteome</keyword>
<evidence type="ECO:0000256" key="1">
    <source>
        <dbReference type="SAM" id="Phobius"/>
    </source>
</evidence>
<evidence type="ECO:0000313" key="3">
    <source>
        <dbReference type="EMBL" id="NYD43966.1"/>
    </source>
</evidence>
<protein>
    <submittedName>
        <fullName evidence="3">Uncharacterized protein</fullName>
    </submittedName>
</protein>
<feature type="transmembrane region" description="Helical" evidence="1">
    <location>
        <begin position="6"/>
        <end position="27"/>
    </location>
</feature>
<accession>A0A7Y9EAM1</accession>
<keyword evidence="1" id="KW-0812">Transmembrane</keyword>
<dbReference type="RefSeq" id="WP_179661887.1">
    <property type="nucleotide sequence ID" value="NZ_JACCBG010000001.1"/>
</dbReference>
<keyword evidence="1" id="KW-0472">Membrane</keyword>
<keyword evidence="1" id="KW-1133">Transmembrane helix</keyword>
<comment type="caution">
    <text evidence="3">The sequence shown here is derived from an EMBL/GenBank/DDBJ whole genome shotgun (WGS) entry which is preliminary data.</text>
</comment>
<reference evidence="3 4" key="1">
    <citation type="submission" date="2020-07" db="EMBL/GenBank/DDBJ databases">
        <title>Sequencing the genomes of 1000 actinobacteria strains.</title>
        <authorList>
            <person name="Klenk H.-P."/>
        </authorList>
    </citation>
    <scope>NUCLEOTIDE SEQUENCE [LARGE SCALE GENOMIC DNA]</scope>
    <source>
        <strain evidence="3 4">DSM 21350</strain>
    </source>
</reference>
<evidence type="ECO:0000313" key="4">
    <source>
        <dbReference type="Proteomes" id="UP000535511"/>
    </source>
</evidence>
<name>A0A7Y9EAM1_9ACTN</name>
<dbReference type="EMBL" id="JACCBG010000001">
    <property type="protein sequence ID" value="NYD43966.1"/>
    <property type="molecule type" value="Genomic_DNA"/>
</dbReference>
<dbReference type="Proteomes" id="UP000535511">
    <property type="component" value="Unassembled WGS sequence"/>
</dbReference>
<sequence>MTAQQIAVVSIILAAPVAHVIADVLAVRWLERWERRFTEVTDTREATDA</sequence>
<evidence type="ECO:0000313" key="2">
    <source>
        <dbReference type="EMBL" id="NYD39934.1"/>
    </source>
</evidence>
<gene>
    <name evidence="2" type="ORF">BJZ21_000017</name>
    <name evidence="3" type="ORF">BJZ21_004049</name>
</gene>
<dbReference type="AlphaFoldDB" id="A0A7Y9EAM1"/>
<proteinExistence type="predicted"/>
<dbReference type="EMBL" id="JACCBG010000001">
    <property type="protein sequence ID" value="NYD39934.1"/>
    <property type="molecule type" value="Genomic_DNA"/>
</dbReference>
<organism evidence="3 4">
    <name type="scientific">Nocardioides panaciterrulae</name>
    <dbReference type="NCBI Taxonomy" id="661492"/>
    <lineage>
        <taxon>Bacteria</taxon>
        <taxon>Bacillati</taxon>
        <taxon>Actinomycetota</taxon>
        <taxon>Actinomycetes</taxon>
        <taxon>Propionibacteriales</taxon>
        <taxon>Nocardioidaceae</taxon>
        <taxon>Nocardioides</taxon>
    </lineage>
</organism>